<feature type="domain" description="TIR" evidence="1">
    <location>
        <begin position="117"/>
        <end position="250"/>
    </location>
</feature>
<protein>
    <recommendedName>
        <fullName evidence="1">TIR domain-containing protein</fullName>
    </recommendedName>
</protein>
<keyword evidence="3" id="KW-1185">Reference proteome</keyword>
<dbReference type="Pfam" id="PF13676">
    <property type="entry name" value="TIR_2"/>
    <property type="match status" value="1"/>
</dbReference>
<dbReference type="AlphaFoldDB" id="A0A916MT12"/>
<dbReference type="SMART" id="SM00255">
    <property type="entry name" value="TIR"/>
    <property type="match status" value="1"/>
</dbReference>
<sequence>MAKHEESHDLQRLCPKRPVSVAARCLRRRPAALRMETRGLAGLRRANRATRQRRPARERALVRALFVRTALSTAPLPLMPGSCIFATAQAHKTFTKLGNVTTVPPSDSSQDPHGGFEVLKVFLSYAKEDFNSVKPFYDYLQALGLDPWMDSEKLLPGQRWEREIEKALNAANVVIVFISPNSVSKRSFVTREANTAVSNLRYKKQDDIYLIPILLEPCEVPESISEHAQYIDLNTAAAREKVVSALFKAAEQQKIAIINGVNHGPYIVFPKQVQEQVAGRPGHDVVIDYPEFQSTSEPGVAESLSALFSGRAHTLLMQKRTAPWDVRPDLHPEVDDSELNDFHANGRWDGYRIALATEHILSISYSCSWYGAGAAHSNQFSEAFNFRIKDGKAYPFKLTDLFSDHDAALEIISDQSRKSIAKEYWEQCGQEITKDEWWAQQFLDATAPTTENFETFTVEDGNKLSFYFAPYRVAAYSFGTWVVDVSFYDLRGLMKQGPGAPLFP</sequence>
<comment type="caution">
    <text evidence="2">The sequence shown here is derived from an EMBL/GenBank/DDBJ whole genome shotgun (WGS) entry which is preliminary data.</text>
</comment>
<dbReference type="InterPro" id="IPR021729">
    <property type="entry name" value="DUF3298"/>
</dbReference>
<reference evidence="2" key="1">
    <citation type="submission" date="2021-03" db="EMBL/GenBank/DDBJ databases">
        <authorList>
            <person name="Peeters C."/>
        </authorList>
    </citation>
    <scope>NUCLEOTIDE SEQUENCE</scope>
    <source>
        <strain evidence="2">LMG 31506</strain>
    </source>
</reference>
<dbReference type="Gene3D" id="3.30.565.40">
    <property type="entry name" value="Fervidobacterium nodosum Rt17-B1 like"/>
    <property type="match status" value="1"/>
</dbReference>
<evidence type="ECO:0000313" key="2">
    <source>
        <dbReference type="EMBL" id="CAG2126947.1"/>
    </source>
</evidence>
<accession>A0A916MT12</accession>
<name>A0A916MT12_9BURK</name>
<dbReference type="SUPFAM" id="SSF52200">
    <property type="entry name" value="Toll/Interleukin receptor TIR domain"/>
    <property type="match status" value="1"/>
</dbReference>
<evidence type="ECO:0000313" key="3">
    <source>
        <dbReference type="Proteomes" id="UP000672934"/>
    </source>
</evidence>
<dbReference type="GO" id="GO:0007165">
    <property type="term" value="P:signal transduction"/>
    <property type="evidence" value="ECO:0007669"/>
    <property type="project" value="InterPro"/>
</dbReference>
<dbReference type="InterPro" id="IPR037126">
    <property type="entry name" value="PdaC/RsiV-like_sf"/>
</dbReference>
<dbReference type="Gene3D" id="3.40.50.10140">
    <property type="entry name" value="Toll/interleukin-1 receptor homology (TIR) domain"/>
    <property type="match status" value="1"/>
</dbReference>
<dbReference type="Gene3D" id="3.90.640.20">
    <property type="entry name" value="Heat-shock cognate protein, ATPase"/>
    <property type="match status" value="1"/>
</dbReference>
<dbReference type="InterPro" id="IPR035897">
    <property type="entry name" value="Toll_tir_struct_dom_sf"/>
</dbReference>
<evidence type="ECO:0000259" key="1">
    <source>
        <dbReference type="PROSITE" id="PS50104"/>
    </source>
</evidence>
<organism evidence="2 3">
    <name type="scientific">Cupriavidus yeoncheonensis</name>
    <dbReference type="NCBI Taxonomy" id="1462994"/>
    <lineage>
        <taxon>Bacteria</taxon>
        <taxon>Pseudomonadati</taxon>
        <taxon>Pseudomonadota</taxon>
        <taxon>Betaproteobacteria</taxon>
        <taxon>Burkholderiales</taxon>
        <taxon>Burkholderiaceae</taxon>
        <taxon>Cupriavidus</taxon>
    </lineage>
</organism>
<proteinExistence type="predicted"/>
<dbReference type="Pfam" id="PF11738">
    <property type="entry name" value="DUF3298"/>
    <property type="match status" value="1"/>
</dbReference>
<dbReference type="InterPro" id="IPR000157">
    <property type="entry name" value="TIR_dom"/>
</dbReference>
<gene>
    <name evidence="2" type="ORF">LMG31506_00252</name>
</gene>
<dbReference type="EMBL" id="CAJPUY010000001">
    <property type="protein sequence ID" value="CAG2126947.1"/>
    <property type="molecule type" value="Genomic_DNA"/>
</dbReference>
<dbReference type="Proteomes" id="UP000672934">
    <property type="component" value="Unassembled WGS sequence"/>
</dbReference>
<dbReference type="PROSITE" id="PS50104">
    <property type="entry name" value="TIR"/>
    <property type="match status" value="1"/>
</dbReference>